<accession>A0A518DVN2</accession>
<protein>
    <recommendedName>
        <fullName evidence="3">DUF1559 domain-containing protein</fullName>
    </recommendedName>
</protein>
<dbReference type="Proteomes" id="UP000317648">
    <property type="component" value="Chromosome"/>
</dbReference>
<evidence type="ECO:0000259" key="3">
    <source>
        <dbReference type="Pfam" id="PF07596"/>
    </source>
</evidence>
<dbReference type="KEGG" id="lcre:Pla8534_37160"/>
<dbReference type="AlphaFoldDB" id="A0A518DVN2"/>
<feature type="region of interest" description="Disordered" evidence="1">
    <location>
        <begin position="461"/>
        <end position="505"/>
    </location>
</feature>
<evidence type="ECO:0000313" key="5">
    <source>
        <dbReference type="Proteomes" id="UP000317648"/>
    </source>
</evidence>
<feature type="domain" description="DUF1559" evidence="3">
    <location>
        <begin position="387"/>
        <end position="554"/>
    </location>
</feature>
<dbReference type="RefSeq" id="WP_145054582.1">
    <property type="nucleotide sequence ID" value="NZ_CP036433.1"/>
</dbReference>
<keyword evidence="2" id="KW-0732">Signal</keyword>
<keyword evidence="5" id="KW-1185">Reference proteome</keyword>
<reference evidence="4 5" key="1">
    <citation type="submission" date="2019-02" db="EMBL/GenBank/DDBJ databases">
        <title>Deep-cultivation of Planctomycetes and their phenomic and genomic characterization uncovers novel biology.</title>
        <authorList>
            <person name="Wiegand S."/>
            <person name="Jogler M."/>
            <person name="Boedeker C."/>
            <person name="Pinto D."/>
            <person name="Vollmers J."/>
            <person name="Rivas-Marin E."/>
            <person name="Kohn T."/>
            <person name="Peeters S.H."/>
            <person name="Heuer A."/>
            <person name="Rast P."/>
            <person name="Oberbeckmann S."/>
            <person name="Bunk B."/>
            <person name="Jeske O."/>
            <person name="Meyerdierks A."/>
            <person name="Storesund J.E."/>
            <person name="Kallscheuer N."/>
            <person name="Luecker S."/>
            <person name="Lage O.M."/>
            <person name="Pohl T."/>
            <person name="Merkel B.J."/>
            <person name="Hornburger P."/>
            <person name="Mueller R.-W."/>
            <person name="Bruemmer F."/>
            <person name="Labrenz M."/>
            <person name="Spormann A.M."/>
            <person name="Op den Camp H."/>
            <person name="Overmann J."/>
            <person name="Amann R."/>
            <person name="Jetten M.S.M."/>
            <person name="Mascher T."/>
            <person name="Medema M.H."/>
            <person name="Devos D.P."/>
            <person name="Kaster A.-K."/>
            <person name="Ovreas L."/>
            <person name="Rohde M."/>
            <person name="Galperin M.Y."/>
            <person name="Jogler C."/>
        </authorList>
    </citation>
    <scope>NUCLEOTIDE SEQUENCE [LARGE SCALE GENOMIC DNA]</scope>
    <source>
        <strain evidence="4 5">Pla85_3_4</strain>
    </source>
</reference>
<feature type="chain" id="PRO_5022179953" description="DUF1559 domain-containing protein" evidence="2">
    <location>
        <begin position="25"/>
        <end position="611"/>
    </location>
</feature>
<gene>
    <name evidence="4" type="ORF">Pla8534_37160</name>
</gene>
<feature type="region of interest" description="Disordered" evidence="1">
    <location>
        <begin position="24"/>
        <end position="71"/>
    </location>
</feature>
<evidence type="ECO:0000256" key="2">
    <source>
        <dbReference type="SAM" id="SignalP"/>
    </source>
</evidence>
<organism evidence="4 5">
    <name type="scientific">Lignipirellula cremea</name>
    <dbReference type="NCBI Taxonomy" id="2528010"/>
    <lineage>
        <taxon>Bacteria</taxon>
        <taxon>Pseudomonadati</taxon>
        <taxon>Planctomycetota</taxon>
        <taxon>Planctomycetia</taxon>
        <taxon>Pirellulales</taxon>
        <taxon>Pirellulaceae</taxon>
        <taxon>Lignipirellula</taxon>
    </lineage>
</organism>
<dbReference type="PANTHER" id="PTHR30093">
    <property type="entry name" value="GENERAL SECRETION PATHWAY PROTEIN G"/>
    <property type="match status" value="1"/>
</dbReference>
<name>A0A518DVN2_9BACT</name>
<dbReference type="PANTHER" id="PTHR30093:SF2">
    <property type="entry name" value="TYPE II SECRETION SYSTEM PROTEIN H"/>
    <property type="match status" value="1"/>
</dbReference>
<feature type="compositionally biased region" description="Low complexity" evidence="1">
    <location>
        <begin position="484"/>
        <end position="495"/>
    </location>
</feature>
<dbReference type="Pfam" id="PF07596">
    <property type="entry name" value="SBP_bac_10"/>
    <property type="match status" value="1"/>
</dbReference>
<proteinExistence type="predicted"/>
<evidence type="ECO:0000256" key="1">
    <source>
        <dbReference type="SAM" id="MobiDB-lite"/>
    </source>
</evidence>
<dbReference type="EMBL" id="CP036433">
    <property type="protein sequence ID" value="QDU95897.1"/>
    <property type="molecule type" value="Genomic_DNA"/>
</dbReference>
<feature type="signal peptide" evidence="2">
    <location>
        <begin position="1"/>
        <end position="24"/>
    </location>
</feature>
<dbReference type="PROSITE" id="PS51257">
    <property type="entry name" value="PROKAR_LIPOPROTEIN"/>
    <property type="match status" value="1"/>
</dbReference>
<sequence length="611" mass="64747" precursor="true">MRSISWIWLAPLLCVLAIGCGTKAPDSPDAPTDPPKKVASDATADSRQPATTDLPVASSSNNTAAAPTNSSSALTLSQAATTFVSDDYFVAIALHPKKIGDRRLVQNLLSIDMVKERLADNPAEVPFDPMTIDWILAVVGHQMGDGDSPLAGAFQFDSVEAAEKMRAVGQKAEVAKVKGVSIYVASDPAYHMYWANETTVVFGSAERLTRFLNGSQKPAVELLDRLKQVGYDHDIAVVTHMAPVRDLVANSVAGQGKSVENMPDQVKAATLTFDLEGAKLLNVLIEGKDPAAGEAIGGLLNQGLEAISTPLGLFGMDYLAPRVGEEGAVTLLDAANSLLQNVEIQQNGPDVSLSIAAPEGLADLPTKLAPLLAKWQEQVAGPQERINNLKQVGLALLSYHDQNGRFPAAALYNEKGDAVLSWRVAILPFMEGTTLYDAFNMDEPWNSEHNLQTSQVMIPVYGPPKDSRKPGPLLPGNNTAPKLPQEAQPAVAVPPSDGPDPASVPLTRFQVFVGPSTFFATTRGTRMAEATDGTSNSILVVETGPDKAVPWSKPADLAVDDDPVAALGTLDPEGALVLFGDGSVRRMSPSELKAVLKDMISINGGEVISEN</sequence>
<feature type="compositionally biased region" description="Low complexity" evidence="1">
    <location>
        <begin position="57"/>
        <end position="71"/>
    </location>
</feature>
<evidence type="ECO:0000313" key="4">
    <source>
        <dbReference type="EMBL" id="QDU95897.1"/>
    </source>
</evidence>
<dbReference type="InterPro" id="IPR011453">
    <property type="entry name" value="DUF1559"/>
</dbReference>
<dbReference type="OrthoDB" id="285651at2"/>